<evidence type="ECO:0008006" key="3">
    <source>
        <dbReference type="Google" id="ProtNLM"/>
    </source>
</evidence>
<gene>
    <name evidence="1" type="ORF">H1P_6280006</name>
</gene>
<dbReference type="AlphaFoldDB" id="A0A563W1J5"/>
<proteinExistence type="predicted"/>
<dbReference type="Proteomes" id="UP000320055">
    <property type="component" value="Unassembled WGS sequence"/>
</dbReference>
<keyword evidence="2" id="KW-1185">Reference proteome</keyword>
<evidence type="ECO:0000313" key="2">
    <source>
        <dbReference type="Proteomes" id="UP000320055"/>
    </source>
</evidence>
<dbReference type="EMBL" id="CAACVJ010000588">
    <property type="protein sequence ID" value="VEP17572.1"/>
    <property type="molecule type" value="Genomic_DNA"/>
</dbReference>
<sequence>MRAKLFSSLLGLYLITTAATIAVISQGNSVVLAQPQNAQKQEADGYLTKAQGELERGILLSAKGNFQRALQIYQIIVANN</sequence>
<dbReference type="RefSeq" id="WP_144875945.1">
    <property type="nucleotide sequence ID" value="NZ_LR214362.1"/>
</dbReference>
<evidence type="ECO:0000313" key="1">
    <source>
        <dbReference type="EMBL" id="VEP17572.1"/>
    </source>
</evidence>
<organism evidence="1 2">
    <name type="scientific">Hyella patelloides LEGE 07179</name>
    <dbReference type="NCBI Taxonomy" id="945734"/>
    <lineage>
        <taxon>Bacteria</taxon>
        <taxon>Bacillati</taxon>
        <taxon>Cyanobacteriota</taxon>
        <taxon>Cyanophyceae</taxon>
        <taxon>Pleurocapsales</taxon>
        <taxon>Hyellaceae</taxon>
        <taxon>Hyella</taxon>
    </lineage>
</organism>
<reference evidence="1 2" key="1">
    <citation type="submission" date="2019-01" db="EMBL/GenBank/DDBJ databases">
        <authorList>
            <person name="Brito A."/>
        </authorList>
    </citation>
    <scope>NUCLEOTIDE SEQUENCE [LARGE SCALE GENOMIC DNA]</scope>
    <source>
        <strain evidence="1">1</strain>
    </source>
</reference>
<protein>
    <recommendedName>
        <fullName evidence="3">Tetratricopeptide repeat protein</fullName>
    </recommendedName>
</protein>
<accession>A0A563W1J5</accession>
<name>A0A563W1J5_9CYAN</name>